<dbReference type="Gene3D" id="3.40.50.300">
    <property type="entry name" value="P-loop containing nucleotide triphosphate hydrolases"/>
    <property type="match status" value="1"/>
</dbReference>
<evidence type="ECO:0000259" key="10">
    <source>
        <dbReference type="PROSITE" id="PS50893"/>
    </source>
</evidence>
<dbReference type="GO" id="GO:0005886">
    <property type="term" value="C:plasma membrane"/>
    <property type="evidence" value="ECO:0007669"/>
    <property type="project" value="UniProtKB-SubCell"/>
</dbReference>
<evidence type="ECO:0000256" key="5">
    <source>
        <dbReference type="ARBA" id="ARBA00022741"/>
    </source>
</evidence>
<evidence type="ECO:0000256" key="4">
    <source>
        <dbReference type="ARBA" id="ARBA00022692"/>
    </source>
</evidence>
<sequence>MLIRETESSREFLGSMGIVQFIFRIRGSFSAHLSRRFRDRSSMPCTLAALAVTVAKDLVRQGRLIRPFYYRFRLSRINFSVDPRDTHYNRLENRYALHDRPPREDALLWSSRKLDEQPHSTSVSSMRSFWGLMFAYWRSDRWQEAWGLAAIIVVLTALSAMASVWFAEASGELVSAIAFLHHPENPTTLKTILSSAASLATIVVVREVGFTAFRHLFSTTLHRKWRAWLDRRFNDALLDSNHTHFHLQQGAAEAVPTKVAVPDNIDQRIQESIKGMTGGAIGLAIGVAGVALSLFFVGGKIIETSTEVSGLEFLGSYGSACLTVAAVVAYVPISTLLAAKLGEIQQRLDVRMQSAEGSYRRDLATLLHRSFHVAAAKGEGAQRGLHRRRYLDVDHTWANLNILTAIYMGFELVYNFFGSRLVAYAPGLLPYVENRISLQAYITGAELANAIINDCSWFIHVMPDIARLRANATRITDLAKAIEDAQQPREFYARTGHSELRYDQQDPQFGLTIQQLELMHPGDDEPFVTAGNLHVKCGEWTLLVGDSGSGKSSLLKAINGLWPHGRGAIVMPRNVRTLYAAQDIHLPPVSLKALICLSDAIEAHSEAEAAAALSRAGLADFVSDLAMEGRDNQSWDQLLSGGQKQRLVLARILLLRPGLLFLDEPTSALDGEATVAFHQAIRDHCRGATVISVMHDATPPKSASGEEFYDSVLVIADGAVTKTPLANLTTRPVGPARVKPRP</sequence>
<evidence type="ECO:0000256" key="9">
    <source>
        <dbReference type="SAM" id="Phobius"/>
    </source>
</evidence>
<dbReference type="EMBL" id="LPUX01000066">
    <property type="protein sequence ID" value="OAP35639.1"/>
    <property type="molecule type" value="Genomic_DNA"/>
</dbReference>
<keyword evidence="3" id="KW-0813">Transport</keyword>
<keyword evidence="4 9" id="KW-0812">Transmembrane</keyword>
<dbReference type="SUPFAM" id="SSF52540">
    <property type="entry name" value="P-loop containing nucleoside triphosphate hydrolases"/>
    <property type="match status" value="1"/>
</dbReference>
<dbReference type="PROSITE" id="PS50893">
    <property type="entry name" value="ABC_TRANSPORTER_2"/>
    <property type="match status" value="1"/>
</dbReference>
<dbReference type="InterPro" id="IPR036640">
    <property type="entry name" value="ABC1_TM_sf"/>
</dbReference>
<evidence type="ECO:0000256" key="2">
    <source>
        <dbReference type="ARBA" id="ARBA00005417"/>
    </source>
</evidence>
<organism evidence="11 12">
    <name type="scientific">Sinorhizobium glycinis</name>
    <dbReference type="NCBI Taxonomy" id="1472378"/>
    <lineage>
        <taxon>Bacteria</taxon>
        <taxon>Pseudomonadati</taxon>
        <taxon>Pseudomonadota</taxon>
        <taxon>Alphaproteobacteria</taxon>
        <taxon>Hyphomicrobiales</taxon>
        <taxon>Rhizobiaceae</taxon>
        <taxon>Sinorhizobium/Ensifer group</taxon>
        <taxon>Sinorhizobium</taxon>
    </lineage>
</organism>
<accession>A0A178XK67</accession>
<dbReference type="SMART" id="SM00382">
    <property type="entry name" value="AAA"/>
    <property type="match status" value="1"/>
</dbReference>
<evidence type="ECO:0000256" key="3">
    <source>
        <dbReference type="ARBA" id="ARBA00022448"/>
    </source>
</evidence>
<dbReference type="STRING" id="1472378.AU381_12065"/>
<comment type="similarity">
    <text evidence="2">Belongs to the ABC transporter superfamily.</text>
</comment>
<feature type="transmembrane region" description="Helical" evidence="9">
    <location>
        <begin position="317"/>
        <end position="339"/>
    </location>
</feature>
<dbReference type="InterPro" id="IPR011527">
    <property type="entry name" value="ABC1_TM_dom"/>
</dbReference>
<dbReference type="AlphaFoldDB" id="A0A178XK67"/>
<dbReference type="PANTHER" id="PTHR11384:SF59">
    <property type="entry name" value="LYSOSOMAL COBALAMIN TRANSPORTER ABCD4"/>
    <property type="match status" value="1"/>
</dbReference>
<proteinExistence type="inferred from homology"/>
<dbReference type="Pfam" id="PF06472">
    <property type="entry name" value="ABC_membrane_2"/>
    <property type="match status" value="1"/>
</dbReference>
<evidence type="ECO:0000313" key="11">
    <source>
        <dbReference type="EMBL" id="OAP35639.1"/>
    </source>
</evidence>
<dbReference type="GO" id="GO:0016887">
    <property type="term" value="F:ATP hydrolysis activity"/>
    <property type="evidence" value="ECO:0007669"/>
    <property type="project" value="InterPro"/>
</dbReference>
<name>A0A178XK67_9HYPH</name>
<protein>
    <submittedName>
        <fullName evidence="11">ABC transporter ATP-binding protein</fullName>
    </submittedName>
</protein>
<comment type="caution">
    <text evidence="11">The sequence shown here is derived from an EMBL/GenBank/DDBJ whole genome shotgun (WGS) entry which is preliminary data.</text>
</comment>
<evidence type="ECO:0000313" key="12">
    <source>
        <dbReference type="Proteomes" id="UP000094025"/>
    </source>
</evidence>
<dbReference type="SUPFAM" id="SSF90123">
    <property type="entry name" value="ABC transporter transmembrane region"/>
    <property type="match status" value="1"/>
</dbReference>
<evidence type="ECO:0000256" key="6">
    <source>
        <dbReference type="ARBA" id="ARBA00022840"/>
    </source>
</evidence>
<dbReference type="Gene3D" id="1.20.1560.10">
    <property type="entry name" value="ABC transporter type 1, transmembrane domain"/>
    <property type="match status" value="1"/>
</dbReference>
<dbReference type="InterPro" id="IPR003593">
    <property type="entry name" value="AAA+_ATPase"/>
</dbReference>
<reference evidence="11 12" key="1">
    <citation type="journal article" date="2016" name="Int. J. Syst. Evol. Microbiol.">
        <title>Ensifer glycinis sp. nov., an novel rhizobial species associated with Glycine spp.</title>
        <authorList>
            <person name="Yan H."/>
            <person name="Yan J."/>
            <person name="Sui X.H."/>
            <person name="Wang E.T."/>
            <person name="Chen W.X."/>
            <person name="Zhang X.X."/>
            <person name="Chen W.F."/>
        </authorList>
    </citation>
    <scope>NUCLEOTIDE SEQUENCE [LARGE SCALE GENOMIC DNA]</scope>
    <source>
        <strain evidence="11 12">CCBAU 23380</strain>
    </source>
</reference>
<dbReference type="GO" id="GO:0005524">
    <property type="term" value="F:ATP binding"/>
    <property type="evidence" value="ECO:0007669"/>
    <property type="project" value="UniProtKB-KW"/>
</dbReference>
<keyword evidence="5" id="KW-0547">Nucleotide-binding</keyword>
<dbReference type="PROSITE" id="PS00211">
    <property type="entry name" value="ABC_TRANSPORTER_1"/>
    <property type="match status" value="1"/>
</dbReference>
<dbReference type="InterPro" id="IPR017871">
    <property type="entry name" value="ABC_transporter-like_CS"/>
</dbReference>
<dbReference type="OrthoDB" id="9810134at2"/>
<comment type="subcellular location">
    <subcellularLocation>
        <location evidence="1">Cell membrane</location>
        <topology evidence="1">Multi-pass membrane protein</topology>
    </subcellularLocation>
</comment>
<dbReference type="Proteomes" id="UP000094025">
    <property type="component" value="Unassembled WGS sequence"/>
</dbReference>
<keyword evidence="8 9" id="KW-0472">Membrane</keyword>
<dbReference type="InterPro" id="IPR027417">
    <property type="entry name" value="P-loop_NTPase"/>
</dbReference>
<feature type="transmembrane region" description="Helical" evidence="9">
    <location>
        <begin position="397"/>
        <end position="417"/>
    </location>
</feature>
<feature type="transmembrane region" description="Helical" evidence="9">
    <location>
        <begin position="145"/>
        <end position="167"/>
    </location>
</feature>
<evidence type="ECO:0000256" key="8">
    <source>
        <dbReference type="ARBA" id="ARBA00023136"/>
    </source>
</evidence>
<keyword evidence="7 9" id="KW-1133">Transmembrane helix</keyword>
<dbReference type="PANTHER" id="PTHR11384">
    <property type="entry name" value="ATP-BINDING CASSETTE, SUB-FAMILY D MEMBER"/>
    <property type="match status" value="1"/>
</dbReference>
<dbReference type="GO" id="GO:0140359">
    <property type="term" value="F:ABC-type transporter activity"/>
    <property type="evidence" value="ECO:0007669"/>
    <property type="project" value="InterPro"/>
</dbReference>
<feature type="transmembrane region" description="Helical" evidence="9">
    <location>
        <begin position="278"/>
        <end position="297"/>
    </location>
</feature>
<evidence type="ECO:0000256" key="7">
    <source>
        <dbReference type="ARBA" id="ARBA00022989"/>
    </source>
</evidence>
<feature type="domain" description="ABC transporter" evidence="10">
    <location>
        <begin position="513"/>
        <end position="742"/>
    </location>
</feature>
<gene>
    <name evidence="11" type="ORF">AU381_12065</name>
</gene>
<keyword evidence="12" id="KW-1185">Reference proteome</keyword>
<dbReference type="InterPro" id="IPR050835">
    <property type="entry name" value="ABC_transporter_sub-D"/>
</dbReference>
<evidence type="ECO:0000256" key="1">
    <source>
        <dbReference type="ARBA" id="ARBA00004651"/>
    </source>
</evidence>
<dbReference type="InterPro" id="IPR003439">
    <property type="entry name" value="ABC_transporter-like_ATP-bd"/>
</dbReference>
<dbReference type="Pfam" id="PF00005">
    <property type="entry name" value="ABC_tran"/>
    <property type="match status" value="1"/>
</dbReference>
<keyword evidence="6 11" id="KW-0067">ATP-binding</keyword>